<comment type="similarity">
    <text evidence="1">Belongs to the peptidase A1 family.</text>
</comment>
<dbReference type="InterPro" id="IPR032861">
    <property type="entry name" value="TAXi_N"/>
</dbReference>
<feature type="chain" id="PRO_5038548845" description="Peptidase A1 domain-containing protein" evidence="6">
    <location>
        <begin position="20"/>
        <end position="438"/>
    </location>
</feature>
<dbReference type="GO" id="GO:0004190">
    <property type="term" value="F:aspartic-type endopeptidase activity"/>
    <property type="evidence" value="ECO:0007669"/>
    <property type="project" value="UniProtKB-KW"/>
</dbReference>
<evidence type="ECO:0000256" key="2">
    <source>
        <dbReference type="ARBA" id="ARBA00022670"/>
    </source>
</evidence>
<dbReference type="PANTHER" id="PTHR47967">
    <property type="entry name" value="OS07G0603500 PROTEIN-RELATED"/>
    <property type="match status" value="1"/>
</dbReference>
<feature type="signal peptide" evidence="6">
    <location>
        <begin position="1"/>
        <end position="19"/>
    </location>
</feature>
<comment type="caution">
    <text evidence="8">The sequence shown here is derived from an EMBL/GenBank/DDBJ whole genome shotgun (WGS) entry which is preliminary data.</text>
</comment>
<reference evidence="8" key="1">
    <citation type="submission" date="2021-03" db="EMBL/GenBank/DDBJ databases">
        <authorList>
            <person name="Li Z."/>
            <person name="Yang C."/>
        </authorList>
    </citation>
    <scope>NUCLEOTIDE SEQUENCE</scope>
    <source>
        <strain evidence="8">Dzin_1.0</strain>
        <tissue evidence="8">Leaf</tissue>
    </source>
</reference>
<evidence type="ECO:0000259" key="7">
    <source>
        <dbReference type="PROSITE" id="PS51767"/>
    </source>
</evidence>
<dbReference type="PROSITE" id="PS51767">
    <property type="entry name" value="PEPTIDASE_A1"/>
    <property type="match status" value="1"/>
</dbReference>
<dbReference type="EMBL" id="JAGGNH010000003">
    <property type="protein sequence ID" value="KAJ0978054.1"/>
    <property type="molecule type" value="Genomic_DNA"/>
</dbReference>
<evidence type="ECO:0000256" key="5">
    <source>
        <dbReference type="ARBA" id="ARBA00023180"/>
    </source>
</evidence>
<reference evidence="8" key="2">
    <citation type="journal article" date="2022" name="Hortic Res">
        <title>The genome of Dioscorea zingiberensis sheds light on the biosynthesis, origin and evolution of the medicinally important diosgenin saponins.</title>
        <authorList>
            <person name="Li Y."/>
            <person name="Tan C."/>
            <person name="Li Z."/>
            <person name="Guo J."/>
            <person name="Li S."/>
            <person name="Chen X."/>
            <person name="Wang C."/>
            <person name="Dai X."/>
            <person name="Yang H."/>
            <person name="Song W."/>
            <person name="Hou L."/>
            <person name="Xu J."/>
            <person name="Tong Z."/>
            <person name="Xu A."/>
            <person name="Yuan X."/>
            <person name="Wang W."/>
            <person name="Yang Q."/>
            <person name="Chen L."/>
            <person name="Sun Z."/>
            <person name="Wang K."/>
            <person name="Pan B."/>
            <person name="Chen J."/>
            <person name="Bao Y."/>
            <person name="Liu F."/>
            <person name="Qi X."/>
            <person name="Gang D.R."/>
            <person name="Wen J."/>
            <person name="Li J."/>
        </authorList>
    </citation>
    <scope>NUCLEOTIDE SEQUENCE</scope>
    <source>
        <strain evidence="8">Dzin_1.0</strain>
    </source>
</reference>
<evidence type="ECO:0000256" key="3">
    <source>
        <dbReference type="ARBA" id="ARBA00022750"/>
    </source>
</evidence>
<proteinExistence type="inferred from homology"/>
<dbReference type="GO" id="GO:0006508">
    <property type="term" value="P:proteolysis"/>
    <property type="evidence" value="ECO:0007669"/>
    <property type="project" value="UniProtKB-KW"/>
</dbReference>
<evidence type="ECO:0000256" key="6">
    <source>
        <dbReference type="SAM" id="SignalP"/>
    </source>
</evidence>
<dbReference type="GO" id="GO:0005576">
    <property type="term" value="C:extracellular region"/>
    <property type="evidence" value="ECO:0007669"/>
    <property type="project" value="TreeGrafter"/>
</dbReference>
<dbReference type="InterPro" id="IPR033121">
    <property type="entry name" value="PEPTIDASE_A1"/>
</dbReference>
<gene>
    <name evidence="8" type="ORF">J5N97_013528</name>
</gene>
<dbReference type="PANTHER" id="PTHR47967:SF23">
    <property type="entry name" value="OS04G0448300 PROTEIN"/>
    <property type="match status" value="1"/>
</dbReference>
<dbReference type="SUPFAM" id="SSF50630">
    <property type="entry name" value="Acid proteases"/>
    <property type="match status" value="1"/>
</dbReference>
<protein>
    <recommendedName>
        <fullName evidence="7">Peptidase A1 domain-containing protein</fullName>
    </recommendedName>
</protein>
<dbReference type="Pfam" id="PF14541">
    <property type="entry name" value="TAXi_C"/>
    <property type="match status" value="1"/>
</dbReference>
<evidence type="ECO:0000313" key="9">
    <source>
        <dbReference type="Proteomes" id="UP001085076"/>
    </source>
</evidence>
<feature type="domain" description="Peptidase A1" evidence="7">
    <location>
        <begin position="93"/>
        <end position="427"/>
    </location>
</feature>
<dbReference type="Pfam" id="PF14543">
    <property type="entry name" value="TAXi_N"/>
    <property type="match status" value="1"/>
</dbReference>
<dbReference type="Proteomes" id="UP001085076">
    <property type="component" value="Miscellaneous, Linkage group lg03"/>
</dbReference>
<dbReference type="AlphaFoldDB" id="A0A9D5CS08"/>
<dbReference type="InterPro" id="IPR021109">
    <property type="entry name" value="Peptidase_aspartic_dom_sf"/>
</dbReference>
<evidence type="ECO:0000256" key="1">
    <source>
        <dbReference type="ARBA" id="ARBA00007447"/>
    </source>
</evidence>
<accession>A0A9D5CS08</accession>
<evidence type="ECO:0000313" key="8">
    <source>
        <dbReference type="EMBL" id="KAJ0978054.1"/>
    </source>
</evidence>
<dbReference type="InterPro" id="IPR032799">
    <property type="entry name" value="TAXi_C"/>
</dbReference>
<dbReference type="OrthoDB" id="595454at2759"/>
<dbReference type="InterPro" id="IPR051708">
    <property type="entry name" value="Plant_Aspart_Prot_A1"/>
</dbReference>
<keyword evidence="2" id="KW-0645">Protease</keyword>
<organism evidence="8 9">
    <name type="scientific">Dioscorea zingiberensis</name>
    <dbReference type="NCBI Taxonomy" id="325984"/>
    <lineage>
        <taxon>Eukaryota</taxon>
        <taxon>Viridiplantae</taxon>
        <taxon>Streptophyta</taxon>
        <taxon>Embryophyta</taxon>
        <taxon>Tracheophyta</taxon>
        <taxon>Spermatophyta</taxon>
        <taxon>Magnoliopsida</taxon>
        <taxon>Liliopsida</taxon>
        <taxon>Dioscoreales</taxon>
        <taxon>Dioscoreaceae</taxon>
        <taxon>Dioscorea</taxon>
    </lineage>
</organism>
<name>A0A9D5CS08_9LILI</name>
<dbReference type="Gene3D" id="2.40.70.10">
    <property type="entry name" value="Acid Proteases"/>
    <property type="match status" value="2"/>
</dbReference>
<keyword evidence="3" id="KW-0064">Aspartyl protease</keyword>
<sequence length="438" mass="49263">MLLNTTVLALLFHLTISQATHTTLTSQNGFSIQLLHRDAIQNPSLFANLTTTQRLLRQLNSTKSYIHELTSRIIKGYNTTTIKSPLYSAQLYFMAVVSIGTQGGQQTYPLLLDTGSGLTWTQCVSCSPCFPQHQPLFDPRRSPTYRSLPSNDPKCREPFYHQGDKCMYDLQYLDQSTAAGVVSTDTITFMNGAYQNLVFGCTYRSHMPIFDGRVAGIMGMDRSAASLAVQLARVTNGRFSHCFFPPNTAELGYLRFGNDIVMQNPVSRTQFANVPGQERFFNLNLEGISVQSRRLSISPRMFGHVMIDSGSTASLLIRPVYAIVRRALVTLFNSIGMQPVGSRTHPLPFDLCYRLPQHVERILPKMIWHLRGADLVILSPALFIVDEESDVVCFAMMPSDHLTILGLYQQYYTRFTFDLTNNELLFNPEDCTNDGNAY</sequence>
<keyword evidence="5" id="KW-0325">Glycoprotein</keyword>
<keyword evidence="4" id="KW-0378">Hydrolase</keyword>
<keyword evidence="6" id="KW-0732">Signal</keyword>
<dbReference type="InterPro" id="IPR034161">
    <property type="entry name" value="Pepsin-like_plant"/>
</dbReference>
<evidence type="ECO:0000256" key="4">
    <source>
        <dbReference type="ARBA" id="ARBA00022801"/>
    </source>
</evidence>
<keyword evidence="9" id="KW-1185">Reference proteome</keyword>
<dbReference type="CDD" id="cd05476">
    <property type="entry name" value="pepsin_A_like_plant"/>
    <property type="match status" value="1"/>
</dbReference>